<dbReference type="Proteomes" id="UP001467674">
    <property type="component" value="Unassembled WGS sequence"/>
</dbReference>
<reference evidence="2 3" key="1">
    <citation type="submission" date="2024-06" db="EMBL/GenBank/DDBJ databases">
        <title>Construction of an artificial bacterial consortium using nitrogen cycle bacteria from Cuatro Cienegas Basin and a mangrove forest.</title>
        <authorList>
            <person name="Aguilera-Najera D."/>
            <person name="Marquez-Cianci L."/>
            <person name="Martinez-Perez E."/>
            <person name="Rosas-Barrera M."/>
            <person name="Rodriguez-Cruz U.E."/>
            <person name="Tapia-Lopez R."/>
            <person name="Eguiarte L.E."/>
            <person name="Souza-Saldivar V."/>
        </authorList>
    </citation>
    <scope>NUCLEOTIDE SEQUENCE [LARGE SCALE GENOMIC DNA]</scope>
    <source>
        <strain evidence="2 3">S14-15</strain>
    </source>
</reference>
<protein>
    <submittedName>
        <fullName evidence="2">DUF2345 domain-containing protein</fullName>
    </submittedName>
</protein>
<proteinExistence type="predicted"/>
<dbReference type="EMBL" id="JBEOME010000120">
    <property type="protein sequence ID" value="MER3123761.1"/>
    <property type="molecule type" value="Genomic_DNA"/>
</dbReference>
<keyword evidence="3" id="KW-1185">Reference proteome</keyword>
<name>A0ABV1SCA3_BACAB</name>
<evidence type="ECO:0000313" key="2">
    <source>
        <dbReference type="EMBL" id="MER3123761.1"/>
    </source>
</evidence>
<sequence>ATEDIQVAAKQEILLTSGGGYIRLKDGNIEIHAPGKIDMKGSQHSFSGPIRREYPLPHLPEGVCPECRLHSAQLKAALTPRA</sequence>
<organism evidence="2 3">
    <name type="scientific">Bacillus altitudinis</name>
    <dbReference type="NCBI Taxonomy" id="293387"/>
    <lineage>
        <taxon>Bacteria</taxon>
        <taxon>Bacillati</taxon>
        <taxon>Bacillota</taxon>
        <taxon>Bacilli</taxon>
        <taxon>Bacillales</taxon>
        <taxon>Bacillaceae</taxon>
        <taxon>Bacillus</taxon>
    </lineage>
</organism>
<comment type="caution">
    <text evidence="2">The sequence shown here is derived from an EMBL/GenBank/DDBJ whole genome shotgun (WGS) entry which is preliminary data.</text>
</comment>
<gene>
    <name evidence="2" type="ORF">ABQG71_21735</name>
</gene>
<feature type="non-terminal residue" evidence="2">
    <location>
        <position position="1"/>
    </location>
</feature>
<dbReference type="RefSeq" id="WP_350387152.1">
    <property type="nucleotide sequence ID" value="NZ_JBEOME010000120.1"/>
</dbReference>
<evidence type="ECO:0000259" key="1">
    <source>
        <dbReference type="Pfam" id="PF10106"/>
    </source>
</evidence>
<feature type="domain" description="DUF2345" evidence="1">
    <location>
        <begin position="3"/>
        <end position="49"/>
    </location>
</feature>
<accession>A0ABV1SCA3</accession>
<evidence type="ECO:0000313" key="3">
    <source>
        <dbReference type="Proteomes" id="UP001467674"/>
    </source>
</evidence>
<dbReference type="InterPro" id="IPR018769">
    <property type="entry name" value="VgrG2_DUF2345"/>
</dbReference>
<dbReference type="Pfam" id="PF10106">
    <property type="entry name" value="DUF2345"/>
    <property type="match status" value="1"/>
</dbReference>